<dbReference type="GO" id="GO:0005524">
    <property type="term" value="F:ATP binding"/>
    <property type="evidence" value="ECO:0007669"/>
    <property type="project" value="UniProtKB-KW"/>
</dbReference>
<keyword evidence="2" id="KW-0813">Transport</keyword>
<accession>A0A4R2KQQ2</accession>
<dbReference type="InterPro" id="IPR003439">
    <property type="entry name" value="ABC_transporter-like_ATP-bd"/>
</dbReference>
<keyword evidence="7 9" id="KW-1133">Transmembrane helix</keyword>
<dbReference type="OrthoDB" id="9762778at2"/>
<evidence type="ECO:0000256" key="5">
    <source>
        <dbReference type="ARBA" id="ARBA00022741"/>
    </source>
</evidence>
<feature type="transmembrane region" description="Helical" evidence="9">
    <location>
        <begin position="137"/>
        <end position="154"/>
    </location>
</feature>
<gene>
    <name evidence="12" type="ORF">EV214_13717</name>
</gene>
<feature type="domain" description="ABC transmembrane type-1" evidence="11">
    <location>
        <begin position="18"/>
        <end position="301"/>
    </location>
</feature>
<proteinExistence type="predicted"/>
<dbReference type="PANTHER" id="PTHR43394:SF1">
    <property type="entry name" value="ATP-BINDING CASSETTE SUB-FAMILY B MEMBER 10, MITOCHONDRIAL"/>
    <property type="match status" value="1"/>
</dbReference>
<keyword evidence="13" id="KW-1185">Reference proteome</keyword>
<feature type="transmembrane region" description="Helical" evidence="9">
    <location>
        <begin position="48"/>
        <end position="72"/>
    </location>
</feature>
<evidence type="ECO:0000256" key="1">
    <source>
        <dbReference type="ARBA" id="ARBA00004651"/>
    </source>
</evidence>
<evidence type="ECO:0000256" key="4">
    <source>
        <dbReference type="ARBA" id="ARBA00022692"/>
    </source>
</evidence>
<dbReference type="InterPro" id="IPR017871">
    <property type="entry name" value="ABC_transporter-like_CS"/>
</dbReference>
<evidence type="ECO:0000256" key="3">
    <source>
        <dbReference type="ARBA" id="ARBA00022475"/>
    </source>
</evidence>
<dbReference type="GO" id="GO:0016887">
    <property type="term" value="F:ATP hydrolysis activity"/>
    <property type="evidence" value="ECO:0007669"/>
    <property type="project" value="InterPro"/>
</dbReference>
<dbReference type="Proteomes" id="UP000294919">
    <property type="component" value="Unassembled WGS sequence"/>
</dbReference>
<dbReference type="Gene3D" id="1.20.1560.10">
    <property type="entry name" value="ABC transporter type 1, transmembrane domain"/>
    <property type="match status" value="1"/>
</dbReference>
<dbReference type="GO" id="GO:0015421">
    <property type="term" value="F:ABC-type oligopeptide transporter activity"/>
    <property type="evidence" value="ECO:0007669"/>
    <property type="project" value="TreeGrafter"/>
</dbReference>
<evidence type="ECO:0000313" key="13">
    <source>
        <dbReference type="Proteomes" id="UP000294919"/>
    </source>
</evidence>
<dbReference type="PROSITE" id="PS50929">
    <property type="entry name" value="ABC_TM1F"/>
    <property type="match status" value="1"/>
</dbReference>
<dbReference type="InterPro" id="IPR039421">
    <property type="entry name" value="Type_1_exporter"/>
</dbReference>
<keyword evidence="5" id="KW-0547">Nucleotide-binding</keyword>
<evidence type="ECO:0000256" key="7">
    <source>
        <dbReference type="ARBA" id="ARBA00022989"/>
    </source>
</evidence>
<keyword evidence="3" id="KW-1003">Cell membrane</keyword>
<name>A0A4R2KQQ2_9FIRM</name>
<dbReference type="SUPFAM" id="SSF52540">
    <property type="entry name" value="P-loop containing nucleoside triphosphate hydrolases"/>
    <property type="match status" value="1"/>
</dbReference>
<evidence type="ECO:0000259" key="11">
    <source>
        <dbReference type="PROSITE" id="PS50929"/>
    </source>
</evidence>
<keyword evidence="8 9" id="KW-0472">Membrane</keyword>
<dbReference type="Pfam" id="PF00664">
    <property type="entry name" value="ABC_membrane"/>
    <property type="match status" value="1"/>
</dbReference>
<dbReference type="InterPro" id="IPR003593">
    <property type="entry name" value="AAA+_ATPase"/>
</dbReference>
<dbReference type="EMBL" id="SLWV01000037">
    <property type="protein sequence ID" value="TCO68925.1"/>
    <property type="molecule type" value="Genomic_DNA"/>
</dbReference>
<protein>
    <submittedName>
        <fullName evidence="12">ATP-binding cassette subfamily C protein</fullName>
    </submittedName>
</protein>
<dbReference type="GO" id="GO:0005886">
    <property type="term" value="C:plasma membrane"/>
    <property type="evidence" value="ECO:0007669"/>
    <property type="project" value="UniProtKB-SubCell"/>
</dbReference>
<dbReference type="AlphaFoldDB" id="A0A4R2KQQ2"/>
<dbReference type="InterPro" id="IPR011527">
    <property type="entry name" value="ABC1_TM_dom"/>
</dbReference>
<dbReference type="RefSeq" id="WP_132247926.1">
    <property type="nucleotide sequence ID" value="NZ_SLWV01000037.1"/>
</dbReference>
<sequence length="580" mass="66068">MINIRLIKLVKHAKKWIFLTVLMNWIGLLLNVMGMLCIAHYIQFTYDYGVSFKKSCITLVIFIGVISVRIVCKYMATKFSSKCSQDARLFLRNTIYKKLLDLGIHYQKMASTSEIVQVAIDGVERLEIYFGRYLPQFFYSLLAPFTLFIIFSFINLKVALVLFICVPLIPLSIIAIMKIANNLLSDYWSIYVNLGDAFLENLRGLTTLKIYDQDEERNEKMNIEAERFRKITMKVLAMQLNSINIMDLIAYGGSAIGIIMILKELKAGGIHMAGAFCIILLASEFFIPLRVLGSCFHVAMDGIAASEKIFKIIDTPVIKEETKEMKDFHNIHIAFEDISFSYEKNRKTLEHINLNIENGKITALAGVSGCGKSTIANMLMGFYKNYEGKILLNHKELRSVDPFQLRKKIHVVTNNSYIFTGTFEDNLKIGKATATEKEMHEALKKVNLYDFVMSLDKGLKSEIKEEGANLSGGQCQRLAFARALLYDSEIYIFDEATSNIDVESEEAIMKVIYELGKIKTVILISHRLYNVRGADRIYVLSKGKLKEMGNHEKLMDQKGVYFELVSEQNELEQSGVENYA</sequence>
<dbReference type="InterPro" id="IPR027417">
    <property type="entry name" value="P-loop_NTPase"/>
</dbReference>
<keyword evidence="6 12" id="KW-0067">ATP-binding</keyword>
<evidence type="ECO:0000256" key="2">
    <source>
        <dbReference type="ARBA" id="ARBA00022448"/>
    </source>
</evidence>
<dbReference type="PANTHER" id="PTHR43394">
    <property type="entry name" value="ATP-DEPENDENT PERMEASE MDL1, MITOCHONDRIAL"/>
    <property type="match status" value="1"/>
</dbReference>
<dbReference type="SUPFAM" id="SSF90123">
    <property type="entry name" value="ABC transporter transmembrane region"/>
    <property type="match status" value="1"/>
</dbReference>
<dbReference type="Gene3D" id="3.40.50.300">
    <property type="entry name" value="P-loop containing nucleotide triphosphate hydrolases"/>
    <property type="match status" value="1"/>
</dbReference>
<dbReference type="SMART" id="SM00382">
    <property type="entry name" value="AAA"/>
    <property type="match status" value="1"/>
</dbReference>
<organism evidence="12 13">
    <name type="scientific">Marinisporobacter balticus</name>
    <dbReference type="NCBI Taxonomy" id="2018667"/>
    <lineage>
        <taxon>Bacteria</taxon>
        <taxon>Bacillati</taxon>
        <taxon>Bacillota</taxon>
        <taxon>Clostridia</taxon>
        <taxon>Peptostreptococcales</taxon>
        <taxon>Thermotaleaceae</taxon>
        <taxon>Marinisporobacter</taxon>
    </lineage>
</organism>
<dbReference type="CDD" id="cd18781">
    <property type="entry name" value="ABC_6TM_AarD_CydDC_like"/>
    <property type="match status" value="1"/>
</dbReference>
<comment type="caution">
    <text evidence="12">The sequence shown here is derived from an EMBL/GenBank/DDBJ whole genome shotgun (WGS) entry which is preliminary data.</text>
</comment>
<feature type="domain" description="ABC transporter" evidence="10">
    <location>
        <begin position="333"/>
        <end position="567"/>
    </location>
</feature>
<evidence type="ECO:0000256" key="9">
    <source>
        <dbReference type="SAM" id="Phobius"/>
    </source>
</evidence>
<comment type="subcellular location">
    <subcellularLocation>
        <location evidence="1">Cell membrane</location>
        <topology evidence="1">Multi-pass membrane protein</topology>
    </subcellularLocation>
</comment>
<feature type="transmembrane region" description="Helical" evidence="9">
    <location>
        <begin position="243"/>
        <end position="262"/>
    </location>
</feature>
<feature type="transmembrane region" description="Helical" evidence="9">
    <location>
        <begin position="16"/>
        <end position="42"/>
    </location>
</feature>
<dbReference type="PROSITE" id="PS50893">
    <property type="entry name" value="ABC_TRANSPORTER_2"/>
    <property type="match status" value="1"/>
</dbReference>
<feature type="transmembrane region" description="Helical" evidence="9">
    <location>
        <begin position="268"/>
        <end position="287"/>
    </location>
</feature>
<dbReference type="FunFam" id="3.40.50.300:FF:000854">
    <property type="entry name" value="Multidrug ABC transporter ATP-binding protein"/>
    <property type="match status" value="1"/>
</dbReference>
<evidence type="ECO:0000313" key="12">
    <source>
        <dbReference type="EMBL" id="TCO68925.1"/>
    </source>
</evidence>
<dbReference type="InterPro" id="IPR036640">
    <property type="entry name" value="ABC1_TM_sf"/>
</dbReference>
<evidence type="ECO:0000256" key="8">
    <source>
        <dbReference type="ARBA" id="ARBA00023136"/>
    </source>
</evidence>
<reference evidence="12 13" key="1">
    <citation type="submission" date="2019-03" db="EMBL/GenBank/DDBJ databases">
        <title>Genomic Encyclopedia of Type Strains, Phase IV (KMG-IV): sequencing the most valuable type-strain genomes for metagenomic binning, comparative biology and taxonomic classification.</title>
        <authorList>
            <person name="Goeker M."/>
        </authorList>
    </citation>
    <scope>NUCLEOTIDE SEQUENCE [LARGE SCALE GENOMIC DNA]</scope>
    <source>
        <strain evidence="12 13">DSM 102940</strain>
    </source>
</reference>
<evidence type="ECO:0000259" key="10">
    <source>
        <dbReference type="PROSITE" id="PS50893"/>
    </source>
</evidence>
<dbReference type="PROSITE" id="PS00211">
    <property type="entry name" value="ABC_TRANSPORTER_1"/>
    <property type="match status" value="1"/>
</dbReference>
<dbReference type="Pfam" id="PF00005">
    <property type="entry name" value="ABC_tran"/>
    <property type="match status" value="1"/>
</dbReference>
<feature type="transmembrane region" description="Helical" evidence="9">
    <location>
        <begin position="160"/>
        <end position="180"/>
    </location>
</feature>
<keyword evidence="4 9" id="KW-0812">Transmembrane</keyword>
<evidence type="ECO:0000256" key="6">
    <source>
        <dbReference type="ARBA" id="ARBA00022840"/>
    </source>
</evidence>